<dbReference type="Proteomes" id="UP001597343">
    <property type="component" value="Unassembled WGS sequence"/>
</dbReference>
<evidence type="ECO:0000313" key="3">
    <source>
        <dbReference type="Proteomes" id="UP001597343"/>
    </source>
</evidence>
<dbReference type="EMBL" id="JBHUIO010000005">
    <property type="protein sequence ID" value="MFD2169775.1"/>
    <property type="molecule type" value="Genomic_DNA"/>
</dbReference>
<accession>A0ABW4ZX45</accession>
<sequence length="128" mass="14785">MIRTEPILAVENVEASSKWYRMLLQCENTHENAEVFDQLIDADGTILLCLHRWGDHEHPSLLSPDRGKAGNGLLLFFRVDQFDKAWERAQALQAKIEEEPHFNPFAGHHEFTLRDLDGYYLTICSMPC</sequence>
<dbReference type="Gene3D" id="3.10.180.10">
    <property type="entry name" value="2,3-Dihydroxybiphenyl 1,2-Dioxygenase, domain 1"/>
    <property type="match status" value="1"/>
</dbReference>
<comment type="caution">
    <text evidence="2">The sequence shown here is derived from an EMBL/GenBank/DDBJ whole genome shotgun (WGS) entry which is preliminary data.</text>
</comment>
<evidence type="ECO:0000313" key="2">
    <source>
        <dbReference type="EMBL" id="MFD2169775.1"/>
    </source>
</evidence>
<dbReference type="PROSITE" id="PS51819">
    <property type="entry name" value="VOC"/>
    <property type="match status" value="1"/>
</dbReference>
<dbReference type="SUPFAM" id="SSF54593">
    <property type="entry name" value="Glyoxalase/Bleomycin resistance protein/Dihydroxybiphenyl dioxygenase"/>
    <property type="match status" value="1"/>
</dbReference>
<name>A0ABW4ZX45_9BACL</name>
<protein>
    <submittedName>
        <fullName evidence="2">VOC family protein</fullName>
    </submittedName>
</protein>
<dbReference type="InterPro" id="IPR029068">
    <property type="entry name" value="Glyas_Bleomycin-R_OHBP_Dase"/>
</dbReference>
<dbReference type="RefSeq" id="WP_386045186.1">
    <property type="nucleotide sequence ID" value="NZ_JBHUIO010000005.1"/>
</dbReference>
<proteinExistence type="predicted"/>
<gene>
    <name evidence="2" type="ORF">ACFSOY_07170</name>
</gene>
<reference evidence="3" key="1">
    <citation type="journal article" date="2019" name="Int. J. Syst. Evol. Microbiol.">
        <title>The Global Catalogue of Microorganisms (GCM) 10K type strain sequencing project: providing services to taxonomists for standard genome sequencing and annotation.</title>
        <authorList>
            <consortium name="The Broad Institute Genomics Platform"/>
            <consortium name="The Broad Institute Genome Sequencing Center for Infectious Disease"/>
            <person name="Wu L."/>
            <person name="Ma J."/>
        </authorList>
    </citation>
    <scope>NUCLEOTIDE SEQUENCE [LARGE SCALE GENOMIC DNA]</scope>
    <source>
        <strain evidence="3">CGMCC 1.13574</strain>
    </source>
</reference>
<dbReference type="InterPro" id="IPR004360">
    <property type="entry name" value="Glyas_Fos-R_dOase_dom"/>
</dbReference>
<keyword evidence="3" id="KW-1185">Reference proteome</keyword>
<organism evidence="2 3">
    <name type="scientific">Tumebacillus lipolyticus</name>
    <dbReference type="NCBI Taxonomy" id="1280370"/>
    <lineage>
        <taxon>Bacteria</taxon>
        <taxon>Bacillati</taxon>
        <taxon>Bacillota</taxon>
        <taxon>Bacilli</taxon>
        <taxon>Bacillales</taxon>
        <taxon>Alicyclobacillaceae</taxon>
        <taxon>Tumebacillus</taxon>
    </lineage>
</organism>
<evidence type="ECO:0000259" key="1">
    <source>
        <dbReference type="PROSITE" id="PS51819"/>
    </source>
</evidence>
<dbReference type="Pfam" id="PF00903">
    <property type="entry name" value="Glyoxalase"/>
    <property type="match status" value="1"/>
</dbReference>
<dbReference type="InterPro" id="IPR037523">
    <property type="entry name" value="VOC_core"/>
</dbReference>
<feature type="domain" description="VOC" evidence="1">
    <location>
        <begin position="1"/>
        <end position="126"/>
    </location>
</feature>